<name>A0A0M3KCE1_ANISI</name>
<dbReference type="PANTHER" id="PTHR11533:SF293">
    <property type="entry name" value="AMINOPEPTIDASE-2-RELATED"/>
    <property type="match status" value="1"/>
</dbReference>
<dbReference type="GO" id="GO:0006508">
    <property type="term" value="P:proteolysis"/>
    <property type="evidence" value="ECO:0007669"/>
    <property type="project" value="TreeGrafter"/>
</dbReference>
<accession>A0A0M3KCE1</accession>
<organism evidence="3">
    <name type="scientific">Anisakis simplex</name>
    <name type="common">Herring worm</name>
    <dbReference type="NCBI Taxonomy" id="6269"/>
    <lineage>
        <taxon>Eukaryota</taxon>
        <taxon>Metazoa</taxon>
        <taxon>Ecdysozoa</taxon>
        <taxon>Nematoda</taxon>
        <taxon>Chromadorea</taxon>
        <taxon>Rhabditida</taxon>
        <taxon>Spirurina</taxon>
        <taxon>Ascaridomorpha</taxon>
        <taxon>Ascaridoidea</taxon>
        <taxon>Anisakidae</taxon>
        <taxon>Anisakis</taxon>
        <taxon>Anisakis simplex complex</taxon>
    </lineage>
</organism>
<dbReference type="Gene3D" id="3.30.2010.30">
    <property type="match status" value="1"/>
</dbReference>
<dbReference type="Gene3D" id="2.60.40.1730">
    <property type="entry name" value="tricorn interacting facor f3 domain"/>
    <property type="match status" value="2"/>
</dbReference>
<dbReference type="GO" id="GO:0042277">
    <property type="term" value="F:peptide binding"/>
    <property type="evidence" value="ECO:0007669"/>
    <property type="project" value="TreeGrafter"/>
</dbReference>
<evidence type="ECO:0000313" key="1">
    <source>
        <dbReference type="EMBL" id="VDK62848.1"/>
    </source>
</evidence>
<protein>
    <submittedName>
        <fullName evidence="3">Amino_oxidase domain-containing protein</fullName>
    </submittedName>
</protein>
<reference evidence="1 2" key="2">
    <citation type="submission" date="2018-11" db="EMBL/GenBank/DDBJ databases">
        <authorList>
            <consortium name="Pathogen Informatics"/>
        </authorList>
    </citation>
    <scope>NUCLEOTIDE SEQUENCE [LARGE SCALE GENOMIC DNA]</scope>
</reference>
<dbReference type="GO" id="GO:0005737">
    <property type="term" value="C:cytoplasm"/>
    <property type="evidence" value="ECO:0007669"/>
    <property type="project" value="TreeGrafter"/>
</dbReference>
<dbReference type="EMBL" id="UYRR01034940">
    <property type="protein sequence ID" value="VDK62848.1"/>
    <property type="molecule type" value="Genomic_DNA"/>
</dbReference>
<proteinExistence type="predicted"/>
<dbReference type="GO" id="GO:0005615">
    <property type="term" value="C:extracellular space"/>
    <property type="evidence" value="ECO:0007669"/>
    <property type="project" value="TreeGrafter"/>
</dbReference>
<dbReference type="WBParaSite" id="ASIM_0001864101-mRNA-1">
    <property type="protein sequence ID" value="ASIM_0001864101-mRNA-1"/>
    <property type="gene ID" value="ASIM_0001864101"/>
</dbReference>
<dbReference type="GO" id="GO:0070006">
    <property type="term" value="F:metalloaminopeptidase activity"/>
    <property type="evidence" value="ECO:0007669"/>
    <property type="project" value="TreeGrafter"/>
</dbReference>
<dbReference type="GO" id="GO:0043171">
    <property type="term" value="P:peptide catabolic process"/>
    <property type="evidence" value="ECO:0007669"/>
    <property type="project" value="TreeGrafter"/>
</dbReference>
<dbReference type="SUPFAM" id="SSF63737">
    <property type="entry name" value="Leukotriene A4 hydrolase N-terminal domain"/>
    <property type="match status" value="1"/>
</dbReference>
<dbReference type="InterPro" id="IPR042097">
    <property type="entry name" value="Aminopeptidase_N-like_N_sf"/>
</dbReference>
<keyword evidence="2" id="KW-1185">Reference proteome</keyword>
<dbReference type="AlphaFoldDB" id="A0A0M3KCE1"/>
<dbReference type="Proteomes" id="UP000267096">
    <property type="component" value="Unassembled WGS sequence"/>
</dbReference>
<dbReference type="GO" id="GO:0016020">
    <property type="term" value="C:membrane"/>
    <property type="evidence" value="ECO:0007669"/>
    <property type="project" value="TreeGrafter"/>
</dbReference>
<gene>
    <name evidence="1" type="ORF">ASIM_LOCUS18039</name>
</gene>
<evidence type="ECO:0000313" key="3">
    <source>
        <dbReference type="WBParaSite" id="ASIM_0001864101-mRNA-1"/>
    </source>
</evidence>
<dbReference type="OrthoDB" id="5834318at2759"/>
<sequence>MTSTWYSKGRFDQYVKLQQKMEANLPNLHLDQKSTNEKREIIEKYHNQTSAQVEWWQKHFPHICTLFAVAIETRIFYDHFAPGSQDVEYWLDRLPKETFKPTLYHVKVRPYFPSSAKYEWYKNLTFDGSVDIDFEVLKRVTEIKLNAHRMVIEAANIRLIQRPTNVSYQIESIEKDFTNGWATTYFPPTPPMSSYLFAAAVGHFASLETVSKTGVLVRAWAWTGMERYAEFGLKTVAGTVDFMATYFDYPFPMPKLDSYKIALRHSEICECLKSKENHFVLRYVSVDEWNAGQALGTRIN</sequence>
<dbReference type="PANTHER" id="PTHR11533">
    <property type="entry name" value="PROTEASE M1 ZINC METALLOPROTEASE"/>
    <property type="match status" value="1"/>
</dbReference>
<evidence type="ECO:0000313" key="2">
    <source>
        <dbReference type="Proteomes" id="UP000267096"/>
    </source>
</evidence>
<dbReference type="GO" id="GO:0008270">
    <property type="term" value="F:zinc ion binding"/>
    <property type="evidence" value="ECO:0007669"/>
    <property type="project" value="TreeGrafter"/>
</dbReference>
<reference evidence="3" key="1">
    <citation type="submission" date="2017-02" db="UniProtKB">
        <authorList>
            <consortium name="WormBaseParasite"/>
        </authorList>
    </citation>
    <scope>IDENTIFICATION</scope>
</reference>
<dbReference type="InterPro" id="IPR050344">
    <property type="entry name" value="Peptidase_M1_aminopeptidases"/>
</dbReference>